<organism evidence="2 3">
    <name type="scientific">SAR86 cluster bacterium</name>
    <dbReference type="NCBI Taxonomy" id="2030880"/>
    <lineage>
        <taxon>Bacteria</taxon>
        <taxon>Pseudomonadati</taxon>
        <taxon>Pseudomonadota</taxon>
        <taxon>Gammaproteobacteria</taxon>
        <taxon>SAR86 cluster</taxon>
    </lineage>
</organism>
<dbReference type="Proteomes" id="UP000218327">
    <property type="component" value="Unassembled WGS sequence"/>
</dbReference>
<dbReference type="PROSITE" id="PS50828">
    <property type="entry name" value="SMR"/>
    <property type="match status" value="1"/>
</dbReference>
<evidence type="ECO:0000259" key="1">
    <source>
        <dbReference type="PROSITE" id="PS50828"/>
    </source>
</evidence>
<dbReference type="AlphaFoldDB" id="A0A2A5ACB0"/>
<sequence length="103" mass="11413">MSVNETMRSCPKCDNALNLQHDGSTITVDIAHQGERVSEALRKMQSEIDLARKDVAMCIRLVVGSGLIRDEVLLVLRDLEFRGDIKGFESEPFNAGAVLVKLK</sequence>
<protein>
    <recommendedName>
        <fullName evidence="1">Smr domain-containing protein</fullName>
    </recommendedName>
</protein>
<evidence type="ECO:0000313" key="3">
    <source>
        <dbReference type="Proteomes" id="UP000218327"/>
    </source>
</evidence>
<evidence type="ECO:0000313" key="2">
    <source>
        <dbReference type="EMBL" id="PCJ16883.1"/>
    </source>
</evidence>
<dbReference type="InterPro" id="IPR002625">
    <property type="entry name" value="Smr_dom"/>
</dbReference>
<dbReference type="EMBL" id="NVVJ01000113">
    <property type="protein sequence ID" value="PCJ16883.1"/>
    <property type="molecule type" value="Genomic_DNA"/>
</dbReference>
<feature type="domain" description="Smr" evidence="1">
    <location>
        <begin position="34"/>
        <end position="103"/>
    </location>
</feature>
<name>A0A2A5ACB0_9GAMM</name>
<dbReference type="InterPro" id="IPR036063">
    <property type="entry name" value="Smr_dom_sf"/>
</dbReference>
<reference evidence="3" key="1">
    <citation type="submission" date="2017-08" db="EMBL/GenBank/DDBJ databases">
        <title>A dynamic microbial community with high functional redundancy inhabits the cold, oxic subseafloor aquifer.</title>
        <authorList>
            <person name="Tully B.J."/>
            <person name="Wheat C.G."/>
            <person name="Glazer B.T."/>
            <person name="Huber J.A."/>
        </authorList>
    </citation>
    <scope>NUCLEOTIDE SEQUENCE [LARGE SCALE GENOMIC DNA]</scope>
</reference>
<gene>
    <name evidence="2" type="ORF">COA96_18140</name>
</gene>
<dbReference type="Gene3D" id="3.30.1370.110">
    <property type="match status" value="1"/>
</dbReference>
<comment type="caution">
    <text evidence="2">The sequence shown here is derived from an EMBL/GenBank/DDBJ whole genome shotgun (WGS) entry which is preliminary data.</text>
</comment>
<accession>A0A2A5ACB0</accession>
<proteinExistence type="predicted"/>